<organism evidence="3 4">
    <name type="scientific">Variovorax rhizosphaerae</name>
    <dbReference type="NCBI Taxonomy" id="1836200"/>
    <lineage>
        <taxon>Bacteria</taxon>
        <taxon>Pseudomonadati</taxon>
        <taxon>Pseudomonadota</taxon>
        <taxon>Betaproteobacteria</taxon>
        <taxon>Burkholderiales</taxon>
        <taxon>Comamonadaceae</taxon>
        <taxon>Variovorax</taxon>
    </lineage>
</organism>
<dbReference type="InterPro" id="IPR005064">
    <property type="entry name" value="BUG"/>
</dbReference>
<proteinExistence type="inferred from homology"/>
<keyword evidence="4" id="KW-1185">Reference proteome</keyword>
<dbReference type="CDD" id="cd07012">
    <property type="entry name" value="PBP2_Bug_TTT"/>
    <property type="match status" value="1"/>
</dbReference>
<name>A0ABU8WMB5_9BURK</name>
<dbReference type="RefSeq" id="WP_340343804.1">
    <property type="nucleotide sequence ID" value="NZ_JBBKZT010000008.1"/>
</dbReference>
<dbReference type="InterPro" id="IPR042100">
    <property type="entry name" value="Bug_dom1"/>
</dbReference>
<dbReference type="EMBL" id="JBBKZT010000008">
    <property type="protein sequence ID" value="MEJ8848681.1"/>
    <property type="molecule type" value="Genomic_DNA"/>
</dbReference>
<dbReference type="Pfam" id="PF03401">
    <property type="entry name" value="TctC"/>
    <property type="match status" value="1"/>
</dbReference>
<feature type="chain" id="PRO_5045569787" evidence="2">
    <location>
        <begin position="38"/>
        <end position="337"/>
    </location>
</feature>
<dbReference type="PIRSF" id="PIRSF017082">
    <property type="entry name" value="YflP"/>
    <property type="match status" value="1"/>
</dbReference>
<gene>
    <name evidence="3" type="ORF">WKW82_18635</name>
</gene>
<reference evidence="3 4" key="1">
    <citation type="submission" date="2024-03" db="EMBL/GenBank/DDBJ databases">
        <title>Novel species of the genus Variovorax.</title>
        <authorList>
            <person name="Liu Q."/>
            <person name="Xin Y.-H."/>
        </authorList>
    </citation>
    <scope>NUCLEOTIDE SEQUENCE [LARGE SCALE GENOMIC DNA]</scope>
    <source>
        <strain evidence="3 4">KACC 18900</strain>
    </source>
</reference>
<feature type="signal peptide" evidence="2">
    <location>
        <begin position="1"/>
        <end position="37"/>
    </location>
</feature>
<dbReference type="Gene3D" id="3.40.190.10">
    <property type="entry name" value="Periplasmic binding protein-like II"/>
    <property type="match status" value="1"/>
</dbReference>
<dbReference type="SUPFAM" id="SSF53850">
    <property type="entry name" value="Periplasmic binding protein-like II"/>
    <property type="match status" value="1"/>
</dbReference>
<dbReference type="Proteomes" id="UP001385892">
    <property type="component" value="Unassembled WGS sequence"/>
</dbReference>
<evidence type="ECO:0000256" key="1">
    <source>
        <dbReference type="ARBA" id="ARBA00006987"/>
    </source>
</evidence>
<keyword evidence="2" id="KW-0732">Signal</keyword>
<accession>A0ABU8WMB5</accession>
<protein>
    <submittedName>
        <fullName evidence="3">Tripartite tricarboxylate transporter substrate binding protein</fullName>
    </submittedName>
</protein>
<dbReference type="PROSITE" id="PS51318">
    <property type="entry name" value="TAT"/>
    <property type="match status" value="1"/>
</dbReference>
<evidence type="ECO:0000313" key="4">
    <source>
        <dbReference type="Proteomes" id="UP001385892"/>
    </source>
</evidence>
<comment type="similarity">
    <text evidence="1">Belongs to the UPF0065 (bug) family.</text>
</comment>
<dbReference type="PANTHER" id="PTHR42928">
    <property type="entry name" value="TRICARBOXYLATE-BINDING PROTEIN"/>
    <property type="match status" value="1"/>
</dbReference>
<evidence type="ECO:0000256" key="2">
    <source>
        <dbReference type="SAM" id="SignalP"/>
    </source>
</evidence>
<dbReference type="Gene3D" id="3.40.190.150">
    <property type="entry name" value="Bordetella uptake gene, domain 1"/>
    <property type="match status" value="1"/>
</dbReference>
<evidence type="ECO:0000313" key="3">
    <source>
        <dbReference type="EMBL" id="MEJ8848681.1"/>
    </source>
</evidence>
<dbReference type="InterPro" id="IPR006311">
    <property type="entry name" value="TAT_signal"/>
</dbReference>
<sequence>MNSPDRNTPQPRGLSRRQLVTAVAASALTGFAGSASAATFPDRALKVILMFPPGGGSDSQARLVSEKLSGLLGQPVVVENRPGGGGTIAANAVKSLPADGYTLLHSAIDLMTLTPAFNAAATYSPQDFLPLASIATAPPLLIARSEFPANNVAELVALAKKKPGALSYGTWGPGSVPHVAGEWLQQQTGIQLTSIPYKGEVPLIQDMLGDQLPLGWATLPALLPHLKAGKFKVLGVAAARREPLLPNVPTFIEQGMPDFAISGWMGLFVRKGTPPELVTLLNAKINEVLKMPDVQERIKGVGQTPVISTSAQFGEIVAKDATRLKPTLEALAPAIRN</sequence>
<comment type="caution">
    <text evidence="3">The sequence shown here is derived from an EMBL/GenBank/DDBJ whole genome shotgun (WGS) entry which is preliminary data.</text>
</comment>
<dbReference type="PANTHER" id="PTHR42928:SF5">
    <property type="entry name" value="BLR1237 PROTEIN"/>
    <property type="match status" value="1"/>
</dbReference>